<comment type="caution">
    <text evidence="2">The sequence shown here is derived from an EMBL/GenBank/DDBJ whole genome shotgun (WGS) entry which is preliminary data.</text>
</comment>
<feature type="compositionally biased region" description="Polar residues" evidence="1">
    <location>
        <begin position="1"/>
        <end position="15"/>
    </location>
</feature>
<feature type="region of interest" description="Disordered" evidence="1">
    <location>
        <begin position="1"/>
        <end position="26"/>
    </location>
</feature>
<name>A0A0L0VVS7_9BASI</name>
<evidence type="ECO:0000313" key="3">
    <source>
        <dbReference type="Proteomes" id="UP000054564"/>
    </source>
</evidence>
<protein>
    <submittedName>
        <fullName evidence="2">Uncharacterized protein</fullName>
    </submittedName>
</protein>
<organism evidence="2 3">
    <name type="scientific">Puccinia striiformis f. sp. tritici PST-78</name>
    <dbReference type="NCBI Taxonomy" id="1165861"/>
    <lineage>
        <taxon>Eukaryota</taxon>
        <taxon>Fungi</taxon>
        <taxon>Dikarya</taxon>
        <taxon>Basidiomycota</taxon>
        <taxon>Pucciniomycotina</taxon>
        <taxon>Pucciniomycetes</taxon>
        <taxon>Pucciniales</taxon>
        <taxon>Pucciniaceae</taxon>
        <taxon>Puccinia</taxon>
    </lineage>
</organism>
<proteinExistence type="predicted"/>
<reference evidence="3" key="1">
    <citation type="submission" date="2014-03" db="EMBL/GenBank/DDBJ databases">
        <title>The Genome Sequence of Puccinia striiformis f. sp. tritici PST-78.</title>
        <authorList>
            <consortium name="The Broad Institute Genome Sequencing Platform"/>
            <person name="Cuomo C."/>
            <person name="Hulbert S."/>
            <person name="Chen X."/>
            <person name="Walker B."/>
            <person name="Young S.K."/>
            <person name="Zeng Q."/>
            <person name="Gargeya S."/>
            <person name="Fitzgerald M."/>
            <person name="Haas B."/>
            <person name="Abouelleil A."/>
            <person name="Alvarado L."/>
            <person name="Arachchi H.M."/>
            <person name="Berlin A.M."/>
            <person name="Chapman S.B."/>
            <person name="Goldberg J."/>
            <person name="Griggs A."/>
            <person name="Gujja S."/>
            <person name="Hansen M."/>
            <person name="Howarth C."/>
            <person name="Imamovic A."/>
            <person name="Larimer J."/>
            <person name="McCowan C."/>
            <person name="Montmayeur A."/>
            <person name="Murphy C."/>
            <person name="Neiman D."/>
            <person name="Pearson M."/>
            <person name="Priest M."/>
            <person name="Roberts A."/>
            <person name="Saif S."/>
            <person name="Shea T."/>
            <person name="Sisk P."/>
            <person name="Sykes S."/>
            <person name="Wortman J."/>
            <person name="Nusbaum C."/>
            <person name="Birren B."/>
        </authorList>
    </citation>
    <scope>NUCLEOTIDE SEQUENCE [LARGE SCALE GENOMIC DNA]</scope>
    <source>
        <strain evidence="3">race PST-78</strain>
    </source>
</reference>
<dbReference type="PANTHER" id="PTHR33069:SF3">
    <property type="entry name" value="DYNEIN HEAVY CHAIN TAIL DOMAIN-CONTAINING PROTEIN"/>
    <property type="match status" value="1"/>
</dbReference>
<keyword evidence="3" id="KW-1185">Reference proteome</keyword>
<sequence>MSSRKFLLSASSPGGRTQEMAEPTRNAADELEHQRIWEQGDLVVEGFNRLYVKYSVHQPLDRRRVREGIRSTNSDHGAFVNLSIDEIASSERSLDELSSHLLPDLQRQVNKLSHSLSLFSLETELDSSKFELLSQIQLELEQTLDQMNSLIVVICPESLFAPYRSDDQNLKRLKSYRRFSLKEDIYEASRLISQLFDVGREILEEVKQPPKMRGESQHSRCRMYIMYMKRTKLTKFLTDSSQAAIDCIEGSELDVAENNWQRALVGINSSLHEITTLLLPLTRSLRRGSRGDYRPEPDDAYLQEIQRSFDREHLVHGPVIQLARSIKVIIKISKRFFDKISRGNGMNTKRLQPLFTEMSSKQIDSLNRSVVNVSNDLSILIRLSRSTEMHYDQDPETATIRSRHFIQVVNELKSHFDAPLVVLLLYLVPSIPDTHTGLGLSIQDYYKDWFRTWNTLLILAIENFINLARRIDTNLH</sequence>
<gene>
    <name evidence="2" type="ORF">PSTG_03570</name>
</gene>
<accession>A0A0L0VVS7</accession>
<evidence type="ECO:0000313" key="2">
    <source>
        <dbReference type="EMBL" id="KNF03302.1"/>
    </source>
</evidence>
<dbReference type="Proteomes" id="UP000054564">
    <property type="component" value="Unassembled WGS sequence"/>
</dbReference>
<dbReference type="PANTHER" id="PTHR33069">
    <property type="entry name" value="CHROMOSOME 7, WHOLE GENOME SHOTGUN SEQUENCE-RELATED"/>
    <property type="match status" value="1"/>
</dbReference>
<dbReference type="EMBL" id="AJIL01000018">
    <property type="protein sequence ID" value="KNF03302.1"/>
    <property type="molecule type" value="Genomic_DNA"/>
</dbReference>
<dbReference type="AlphaFoldDB" id="A0A0L0VVS7"/>
<evidence type="ECO:0000256" key="1">
    <source>
        <dbReference type="SAM" id="MobiDB-lite"/>
    </source>
</evidence>